<evidence type="ECO:0000313" key="1">
    <source>
        <dbReference type="EMBL" id="KAF9118128.1"/>
    </source>
</evidence>
<protein>
    <submittedName>
        <fullName evidence="1">Uncharacterized protein</fullName>
    </submittedName>
</protein>
<dbReference type="AlphaFoldDB" id="A0A9P5R220"/>
<feature type="non-terminal residue" evidence="1">
    <location>
        <position position="1"/>
    </location>
</feature>
<dbReference type="Proteomes" id="UP000748756">
    <property type="component" value="Unassembled WGS sequence"/>
</dbReference>
<proteinExistence type="predicted"/>
<organism evidence="1 2">
    <name type="scientific">Linnemannia schmuckeri</name>
    <dbReference type="NCBI Taxonomy" id="64567"/>
    <lineage>
        <taxon>Eukaryota</taxon>
        <taxon>Fungi</taxon>
        <taxon>Fungi incertae sedis</taxon>
        <taxon>Mucoromycota</taxon>
        <taxon>Mortierellomycotina</taxon>
        <taxon>Mortierellomycetes</taxon>
        <taxon>Mortierellales</taxon>
        <taxon>Mortierellaceae</taxon>
        <taxon>Linnemannia</taxon>
    </lineage>
</organism>
<reference evidence="1" key="1">
    <citation type="journal article" date="2020" name="Fungal Divers.">
        <title>Resolving the Mortierellaceae phylogeny through synthesis of multi-gene phylogenetics and phylogenomics.</title>
        <authorList>
            <person name="Vandepol N."/>
            <person name="Liber J."/>
            <person name="Desiro A."/>
            <person name="Na H."/>
            <person name="Kennedy M."/>
            <person name="Barry K."/>
            <person name="Grigoriev I.V."/>
            <person name="Miller A.N."/>
            <person name="O'Donnell K."/>
            <person name="Stajich J.E."/>
            <person name="Bonito G."/>
        </authorList>
    </citation>
    <scope>NUCLEOTIDE SEQUENCE</scope>
    <source>
        <strain evidence="1">NRRL 6426</strain>
    </source>
</reference>
<evidence type="ECO:0000313" key="2">
    <source>
        <dbReference type="Proteomes" id="UP000748756"/>
    </source>
</evidence>
<name>A0A9P5R220_9FUNG</name>
<sequence>NLAKRVQQTPLDQLAVPQTATFRQLPHLDDERAALDQRNATQNEERHDNCISIQATLRINISGLRHALGLPDINLNGLVNFDAGILARPEGDLRDVDHEDGD</sequence>
<accession>A0A9P5R220</accession>
<gene>
    <name evidence="1" type="ORF">BG015_006735</name>
</gene>
<dbReference type="OrthoDB" id="116537at2759"/>
<keyword evidence="2" id="KW-1185">Reference proteome</keyword>
<dbReference type="EMBL" id="JAAAUQ010003264">
    <property type="protein sequence ID" value="KAF9118128.1"/>
    <property type="molecule type" value="Genomic_DNA"/>
</dbReference>
<comment type="caution">
    <text evidence="1">The sequence shown here is derived from an EMBL/GenBank/DDBJ whole genome shotgun (WGS) entry which is preliminary data.</text>
</comment>